<gene>
    <name evidence="7" type="ORF">DERYTH_LOCUS244</name>
</gene>
<evidence type="ECO:0000313" key="7">
    <source>
        <dbReference type="EMBL" id="CAG8446515.1"/>
    </source>
</evidence>
<keyword evidence="1" id="KW-0479">Metal-binding</keyword>
<dbReference type="OrthoDB" id="2610923at2759"/>
<evidence type="ECO:0000259" key="6">
    <source>
        <dbReference type="PROSITE" id="PS50808"/>
    </source>
</evidence>
<dbReference type="GO" id="GO:0003677">
    <property type="term" value="F:DNA binding"/>
    <property type="evidence" value="ECO:0007669"/>
    <property type="project" value="InterPro"/>
</dbReference>
<dbReference type="GO" id="GO:0008270">
    <property type="term" value="F:zinc ion binding"/>
    <property type="evidence" value="ECO:0007669"/>
    <property type="project" value="UniProtKB-KW"/>
</dbReference>
<keyword evidence="2 4" id="KW-0863">Zinc-finger</keyword>
<sequence>MESEEDNIFLDENYIVENNYSEIIDDNTSDNISSNQERDEINSINEDNISENEANISQANEENVDMDTDDKSNFKSIVHQHFTLDKKIKKYKCNYCSSKYKIPKDKSTSALKRHLEKKHKNMITNEKITGAMDKFVKKEELKIGIMI</sequence>
<dbReference type="EMBL" id="CAJVPY010000047">
    <property type="protein sequence ID" value="CAG8446515.1"/>
    <property type="molecule type" value="Genomic_DNA"/>
</dbReference>
<dbReference type="SUPFAM" id="SSF57667">
    <property type="entry name" value="beta-beta-alpha zinc fingers"/>
    <property type="match status" value="1"/>
</dbReference>
<proteinExistence type="predicted"/>
<evidence type="ECO:0000313" key="8">
    <source>
        <dbReference type="Proteomes" id="UP000789405"/>
    </source>
</evidence>
<evidence type="ECO:0000256" key="3">
    <source>
        <dbReference type="ARBA" id="ARBA00022833"/>
    </source>
</evidence>
<keyword evidence="8" id="KW-1185">Reference proteome</keyword>
<evidence type="ECO:0000256" key="5">
    <source>
        <dbReference type="SAM" id="MobiDB-lite"/>
    </source>
</evidence>
<keyword evidence="3" id="KW-0862">Zinc</keyword>
<dbReference type="Pfam" id="PF02892">
    <property type="entry name" value="zf-BED"/>
    <property type="match status" value="1"/>
</dbReference>
<evidence type="ECO:0000256" key="2">
    <source>
        <dbReference type="ARBA" id="ARBA00022771"/>
    </source>
</evidence>
<reference evidence="7" key="1">
    <citation type="submission" date="2021-06" db="EMBL/GenBank/DDBJ databases">
        <authorList>
            <person name="Kallberg Y."/>
            <person name="Tangrot J."/>
            <person name="Rosling A."/>
        </authorList>
    </citation>
    <scope>NUCLEOTIDE SEQUENCE</scope>
    <source>
        <strain evidence="7">MA453B</strain>
    </source>
</reference>
<feature type="compositionally biased region" description="Low complexity" evidence="5">
    <location>
        <begin position="42"/>
        <end position="57"/>
    </location>
</feature>
<dbReference type="SMART" id="SM00614">
    <property type="entry name" value="ZnF_BED"/>
    <property type="match status" value="1"/>
</dbReference>
<comment type="caution">
    <text evidence="7">The sequence shown here is derived from an EMBL/GenBank/DDBJ whole genome shotgun (WGS) entry which is preliminary data.</text>
</comment>
<organism evidence="7 8">
    <name type="scientific">Dentiscutata erythropus</name>
    <dbReference type="NCBI Taxonomy" id="1348616"/>
    <lineage>
        <taxon>Eukaryota</taxon>
        <taxon>Fungi</taxon>
        <taxon>Fungi incertae sedis</taxon>
        <taxon>Mucoromycota</taxon>
        <taxon>Glomeromycotina</taxon>
        <taxon>Glomeromycetes</taxon>
        <taxon>Diversisporales</taxon>
        <taxon>Gigasporaceae</taxon>
        <taxon>Dentiscutata</taxon>
    </lineage>
</organism>
<dbReference type="InterPro" id="IPR003656">
    <property type="entry name" value="Znf_BED"/>
</dbReference>
<protein>
    <submittedName>
        <fullName evidence="7">17984_t:CDS:1</fullName>
    </submittedName>
</protein>
<accession>A0A9N8V7I5</accession>
<name>A0A9N8V7I5_9GLOM</name>
<evidence type="ECO:0000256" key="4">
    <source>
        <dbReference type="PROSITE-ProRule" id="PRU00027"/>
    </source>
</evidence>
<feature type="region of interest" description="Disordered" evidence="5">
    <location>
        <begin position="42"/>
        <end position="68"/>
    </location>
</feature>
<feature type="domain" description="BED-type" evidence="6">
    <location>
        <begin position="73"/>
        <end position="126"/>
    </location>
</feature>
<dbReference type="AlphaFoldDB" id="A0A9N8V7I5"/>
<evidence type="ECO:0000256" key="1">
    <source>
        <dbReference type="ARBA" id="ARBA00022723"/>
    </source>
</evidence>
<dbReference type="InterPro" id="IPR036236">
    <property type="entry name" value="Znf_C2H2_sf"/>
</dbReference>
<dbReference type="Proteomes" id="UP000789405">
    <property type="component" value="Unassembled WGS sequence"/>
</dbReference>
<dbReference type="PROSITE" id="PS50808">
    <property type="entry name" value="ZF_BED"/>
    <property type="match status" value="1"/>
</dbReference>